<dbReference type="Pfam" id="PF03466">
    <property type="entry name" value="LysR_substrate"/>
    <property type="match status" value="1"/>
</dbReference>
<sequence length="290" mass="32751">MDSVTAFNVFVRVAETRSFVAAGKLLGVSSSAVGKSVTRLEKRLGVRLFHRSTRSVTLTVEGELFLQRSRHILTEIEAAEDELSQASGSPRGRLRISLPILSKLFLPSLARFQKAYPDIELDLDFNDRKVDIIEEGFDAVIRSGEVQDSRLTAKRLDGFRMVLVGSPDYFSRRRVPITPSDLTDHSCIQFRFPNTGKLQSWFLSDSNHFSDLQIPATIVCNTLEARLSFCAQGLGIAYLADFAVREDIERGRLITVLDEYMTARSYFHLLWPASRYVPPKLRVFIDFLAP</sequence>
<evidence type="ECO:0000313" key="7">
    <source>
        <dbReference type="Proteomes" id="UP001629432"/>
    </source>
</evidence>
<evidence type="ECO:0000256" key="2">
    <source>
        <dbReference type="ARBA" id="ARBA00023015"/>
    </source>
</evidence>
<dbReference type="InterPro" id="IPR000847">
    <property type="entry name" value="LysR_HTH_N"/>
</dbReference>
<evidence type="ECO:0000256" key="1">
    <source>
        <dbReference type="ARBA" id="ARBA00009437"/>
    </source>
</evidence>
<proteinExistence type="inferred from homology"/>
<dbReference type="PANTHER" id="PTHR30537:SF72">
    <property type="entry name" value="LYSR FAMILY TRANSCRIPTIONAL REGULATOR"/>
    <property type="match status" value="1"/>
</dbReference>
<gene>
    <name evidence="6" type="ORF">PQQ63_28070</name>
</gene>
<dbReference type="PANTHER" id="PTHR30537">
    <property type="entry name" value="HTH-TYPE TRANSCRIPTIONAL REGULATOR"/>
    <property type="match status" value="1"/>
</dbReference>
<dbReference type="InterPro" id="IPR036388">
    <property type="entry name" value="WH-like_DNA-bd_sf"/>
</dbReference>
<dbReference type="SUPFAM" id="SSF53850">
    <property type="entry name" value="Periplasmic binding protein-like II"/>
    <property type="match status" value="1"/>
</dbReference>
<evidence type="ECO:0000256" key="3">
    <source>
        <dbReference type="ARBA" id="ARBA00023125"/>
    </source>
</evidence>
<dbReference type="RefSeq" id="WP_408232295.1">
    <property type="nucleotide sequence ID" value="NZ_JAQQCF010000029.1"/>
</dbReference>
<evidence type="ECO:0000259" key="5">
    <source>
        <dbReference type="PROSITE" id="PS50931"/>
    </source>
</evidence>
<dbReference type="InterPro" id="IPR005119">
    <property type="entry name" value="LysR_subst-bd"/>
</dbReference>
<protein>
    <submittedName>
        <fullName evidence="6">LysR family transcriptional regulator</fullName>
    </submittedName>
</protein>
<keyword evidence="3" id="KW-0238">DNA-binding</keyword>
<dbReference type="Pfam" id="PF00126">
    <property type="entry name" value="HTH_1"/>
    <property type="match status" value="1"/>
</dbReference>
<comment type="caution">
    <text evidence="6">The sequence shown here is derived from an EMBL/GenBank/DDBJ whole genome shotgun (WGS) entry which is preliminary data.</text>
</comment>
<comment type="similarity">
    <text evidence="1">Belongs to the LysR transcriptional regulatory family.</text>
</comment>
<dbReference type="InterPro" id="IPR036390">
    <property type="entry name" value="WH_DNA-bd_sf"/>
</dbReference>
<dbReference type="SUPFAM" id="SSF46785">
    <property type="entry name" value="Winged helix' DNA-binding domain"/>
    <property type="match status" value="1"/>
</dbReference>
<dbReference type="InterPro" id="IPR058163">
    <property type="entry name" value="LysR-type_TF_proteobact-type"/>
</dbReference>
<dbReference type="PROSITE" id="PS50931">
    <property type="entry name" value="HTH_LYSR"/>
    <property type="match status" value="1"/>
</dbReference>
<keyword evidence="4" id="KW-0804">Transcription</keyword>
<name>A0ABW9DYW3_9BURK</name>
<dbReference type="Gene3D" id="3.40.190.290">
    <property type="match status" value="1"/>
</dbReference>
<dbReference type="Gene3D" id="1.10.10.10">
    <property type="entry name" value="Winged helix-like DNA-binding domain superfamily/Winged helix DNA-binding domain"/>
    <property type="match status" value="1"/>
</dbReference>
<evidence type="ECO:0000256" key="4">
    <source>
        <dbReference type="ARBA" id="ARBA00023163"/>
    </source>
</evidence>
<keyword evidence="7" id="KW-1185">Reference proteome</keyword>
<organism evidence="6 7">
    <name type="scientific">Paraburkholderia metrosideri</name>
    <dbReference type="NCBI Taxonomy" id="580937"/>
    <lineage>
        <taxon>Bacteria</taxon>
        <taxon>Pseudomonadati</taxon>
        <taxon>Pseudomonadota</taxon>
        <taxon>Betaproteobacteria</taxon>
        <taxon>Burkholderiales</taxon>
        <taxon>Burkholderiaceae</taxon>
        <taxon>Paraburkholderia</taxon>
    </lineage>
</organism>
<keyword evidence="2" id="KW-0805">Transcription regulation</keyword>
<dbReference type="Proteomes" id="UP001629432">
    <property type="component" value="Unassembled WGS sequence"/>
</dbReference>
<reference evidence="6 7" key="1">
    <citation type="journal article" date="2024" name="Chem. Sci.">
        <title>Discovery of megapolipeptins by genome mining of a Burkholderiales bacteria collection.</title>
        <authorList>
            <person name="Paulo B.S."/>
            <person name="Recchia M.J.J."/>
            <person name="Lee S."/>
            <person name="Fergusson C.H."/>
            <person name="Romanowski S.B."/>
            <person name="Hernandez A."/>
            <person name="Krull N."/>
            <person name="Liu D.Y."/>
            <person name="Cavanagh H."/>
            <person name="Bos A."/>
            <person name="Gray C.A."/>
            <person name="Murphy B.T."/>
            <person name="Linington R.G."/>
            <person name="Eustaquio A.S."/>
        </authorList>
    </citation>
    <scope>NUCLEOTIDE SEQUENCE [LARGE SCALE GENOMIC DNA]</scope>
    <source>
        <strain evidence="6 7">RL17-338-BIC-A</strain>
    </source>
</reference>
<dbReference type="EMBL" id="JAQQCF010000029">
    <property type="protein sequence ID" value="MFM0640558.1"/>
    <property type="molecule type" value="Genomic_DNA"/>
</dbReference>
<dbReference type="CDD" id="cd08476">
    <property type="entry name" value="PBP2_CrgA_like_7"/>
    <property type="match status" value="1"/>
</dbReference>
<feature type="domain" description="HTH lysR-type" evidence="5">
    <location>
        <begin position="1"/>
        <end position="59"/>
    </location>
</feature>
<accession>A0ABW9DYW3</accession>
<evidence type="ECO:0000313" key="6">
    <source>
        <dbReference type="EMBL" id="MFM0640558.1"/>
    </source>
</evidence>